<sequence length="279" mass="29173" precursor="true">MKAMIRGSVLALSLILGSGAAFAQDAETLADIRQQAAVLSVELGKLKQELSTTGAPNTQFAGTGTLERVDLLEAALAKLTAKIENLEFRVDRVVKDGTNQLDDLNFRLCELEEGCDIGNLPPLKPIGGDMGATDLVVTGPATDVPLEGDGEFAMTEQGDFDAAKVLYEAGDYQQAATAFATFAQTYTGGYLTGEAHFMRGEALHAMGQTADAARAYLDSFSGSPEGDRAPDALLKLAGSLGELGQSDKACVMFGEVGARFPGSEAAAQSVIEAQKLNCP</sequence>
<dbReference type="Pfam" id="PF13174">
    <property type="entry name" value="TPR_6"/>
    <property type="match status" value="2"/>
</dbReference>
<gene>
    <name evidence="1" type="primary">cpoB</name>
    <name evidence="2" type="ORF">SAMN04487991_2791</name>
</gene>
<keyword evidence="1" id="KW-0175">Coiled coil</keyword>
<dbReference type="InterPro" id="IPR014162">
    <property type="entry name" value="CpoB_C"/>
</dbReference>
<dbReference type="InterPro" id="IPR019734">
    <property type="entry name" value="TPR_rpt"/>
</dbReference>
<dbReference type="Proteomes" id="UP000199630">
    <property type="component" value="Unassembled WGS sequence"/>
</dbReference>
<dbReference type="InterPro" id="IPR034706">
    <property type="entry name" value="CpoB"/>
</dbReference>
<accession>A0A1I3TL10</accession>
<dbReference type="Gene3D" id="1.25.40.10">
    <property type="entry name" value="Tetratricopeptide repeat domain"/>
    <property type="match status" value="1"/>
</dbReference>
<name>A0A1I3TL10_9RHOB</name>
<dbReference type="STRING" id="588602.SAMN04487991_2791"/>
<feature type="coiled-coil region" evidence="1">
    <location>
        <begin position="29"/>
        <end position="96"/>
    </location>
</feature>
<reference evidence="3" key="1">
    <citation type="submission" date="2016-10" db="EMBL/GenBank/DDBJ databases">
        <authorList>
            <person name="Varghese N."/>
            <person name="Submissions S."/>
        </authorList>
    </citation>
    <scope>NUCLEOTIDE SEQUENCE [LARGE SCALE GENOMIC DNA]</scope>
    <source>
        <strain evidence="3">DSM 26471</strain>
    </source>
</reference>
<comment type="function">
    <text evidence="1">Mediates coordination of peptidoglycan synthesis and outer membrane constriction during cell division.</text>
</comment>
<dbReference type="NCBIfam" id="TIGR02795">
    <property type="entry name" value="tol_pal_ybgF"/>
    <property type="match status" value="1"/>
</dbReference>
<dbReference type="SUPFAM" id="SSF48452">
    <property type="entry name" value="TPR-like"/>
    <property type="match status" value="1"/>
</dbReference>
<comment type="similarity">
    <text evidence="1">Belongs to the CpoB family.</text>
</comment>
<keyword evidence="1" id="KW-0131">Cell cycle</keyword>
<dbReference type="EMBL" id="FORH01000005">
    <property type="protein sequence ID" value="SFJ71878.1"/>
    <property type="molecule type" value="Genomic_DNA"/>
</dbReference>
<keyword evidence="1" id="KW-0132">Cell division</keyword>
<dbReference type="RefSeq" id="WP_342714576.1">
    <property type="nucleotide sequence ID" value="NZ_FORH01000005.1"/>
</dbReference>
<protein>
    <recommendedName>
        <fullName evidence="1">Cell division coordinator CpoB</fullName>
    </recommendedName>
</protein>
<dbReference type="HAMAP" id="MF_02066">
    <property type="entry name" value="CpoB"/>
    <property type="match status" value="1"/>
</dbReference>
<evidence type="ECO:0000313" key="3">
    <source>
        <dbReference type="Proteomes" id="UP000199630"/>
    </source>
</evidence>
<comment type="subcellular location">
    <subcellularLocation>
        <location evidence="1">Periplasm</location>
    </subcellularLocation>
</comment>
<feature type="chain" id="PRO_5011800530" description="Cell division coordinator CpoB" evidence="1">
    <location>
        <begin position="24"/>
        <end position="279"/>
    </location>
</feature>
<dbReference type="AlphaFoldDB" id="A0A1I3TL10"/>
<feature type="signal peptide" evidence="1">
    <location>
        <begin position="1"/>
        <end position="23"/>
    </location>
</feature>
<keyword evidence="1" id="KW-0574">Periplasm</keyword>
<proteinExistence type="inferred from homology"/>
<dbReference type="GO" id="GO:0043093">
    <property type="term" value="P:FtsZ-dependent cytokinesis"/>
    <property type="evidence" value="ECO:0007669"/>
    <property type="project" value="UniProtKB-UniRule"/>
</dbReference>
<evidence type="ECO:0000313" key="2">
    <source>
        <dbReference type="EMBL" id="SFJ71878.1"/>
    </source>
</evidence>
<dbReference type="GO" id="GO:0030288">
    <property type="term" value="C:outer membrane-bounded periplasmic space"/>
    <property type="evidence" value="ECO:0007669"/>
    <property type="project" value="UniProtKB-UniRule"/>
</dbReference>
<keyword evidence="1" id="KW-0732">Signal</keyword>
<keyword evidence="3" id="KW-1185">Reference proteome</keyword>
<evidence type="ECO:0000256" key="1">
    <source>
        <dbReference type="HAMAP-Rule" id="MF_02066"/>
    </source>
</evidence>
<dbReference type="InterPro" id="IPR011990">
    <property type="entry name" value="TPR-like_helical_dom_sf"/>
</dbReference>
<organism evidence="2 3">
    <name type="scientific">Celeribacter neptunius</name>
    <dbReference type="NCBI Taxonomy" id="588602"/>
    <lineage>
        <taxon>Bacteria</taxon>
        <taxon>Pseudomonadati</taxon>
        <taxon>Pseudomonadota</taxon>
        <taxon>Alphaproteobacteria</taxon>
        <taxon>Rhodobacterales</taxon>
        <taxon>Roseobacteraceae</taxon>
        <taxon>Celeribacter</taxon>
    </lineage>
</organism>